<comment type="subcellular location">
    <subcellularLocation>
        <location evidence="1">Membrane</location>
        <topology evidence="1">Multi-pass membrane protein</topology>
    </subcellularLocation>
</comment>
<dbReference type="PANTHER" id="PTHR38459:SF1">
    <property type="entry name" value="PROPHAGE BACTOPRENOL-LINKED GLUCOSE TRANSLOCASE HOMOLOG"/>
    <property type="match status" value="1"/>
</dbReference>
<sequence length="125" mass="13483">MGVVNTAVDFVLYVLLWMLGVAPMVANLASTSAGLVVSFVGNRRWVFRSGGRARDELVRFLLIAGTGIWLIQPAVILGLGKVEWFAASALGAAAAKFVAIAVAAVWNYLLYSRWVFRHASDDKGV</sequence>
<evidence type="ECO:0000256" key="5">
    <source>
        <dbReference type="ARBA" id="ARBA00023136"/>
    </source>
</evidence>
<comment type="caution">
    <text evidence="8">The sequence shown here is derived from an EMBL/GenBank/DDBJ whole genome shotgun (WGS) entry which is preliminary data.</text>
</comment>
<proteinExistence type="inferred from homology"/>
<dbReference type="Proteomes" id="UP000633601">
    <property type="component" value="Unassembled WGS sequence"/>
</dbReference>
<dbReference type="EMBL" id="JACSQE010000012">
    <property type="protein sequence ID" value="MBD7999903.1"/>
    <property type="molecule type" value="Genomic_DNA"/>
</dbReference>
<feature type="domain" description="GtrA/DPMS transmembrane" evidence="7">
    <location>
        <begin position="1"/>
        <end position="116"/>
    </location>
</feature>
<keyword evidence="9" id="KW-1185">Reference proteome</keyword>
<evidence type="ECO:0000259" key="7">
    <source>
        <dbReference type="Pfam" id="PF04138"/>
    </source>
</evidence>
<gene>
    <name evidence="8" type="ORF">H9640_15220</name>
</gene>
<feature type="transmembrane region" description="Helical" evidence="6">
    <location>
        <begin position="12"/>
        <end position="40"/>
    </location>
</feature>
<dbReference type="PANTHER" id="PTHR38459">
    <property type="entry name" value="PROPHAGE BACTOPRENOL-LINKED GLUCOSE TRANSLOCASE HOMOLOG"/>
    <property type="match status" value="1"/>
</dbReference>
<dbReference type="InterPro" id="IPR007267">
    <property type="entry name" value="GtrA_DPMS_TM"/>
</dbReference>
<dbReference type="RefSeq" id="WP_191791621.1">
    <property type="nucleotide sequence ID" value="NZ_JACSQE010000012.1"/>
</dbReference>
<dbReference type="Pfam" id="PF04138">
    <property type="entry name" value="GtrA_DPMS_TM"/>
    <property type="match status" value="1"/>
</dbReference>
<keyword evidence="4 6" id="KW-1133">Transmembrane helix</keyword>
<name>A0ABR8V527_9CELL</name>
<evidence type="ECO:0000256" key="6">
    <source>
        <dbReference type="SAM" id="Phobius"/>
    </source>
</evidence>
<evidence type="ECO:0000256" key="4">
    <source>
        <dbReference type="ARBA" id="ARBA00022989"/>
    </source>
</evidence>
<comment type="similarity">
    <text evidence="2">Belongs to the GtrA family.</text>
</comment>
<feature type="transmembrane region" description="Helical" evidence="6">
    <location>
        <begin position="85"/>
        <end position="110"/>
    </location>
</feature>
<evidence type="ECO:0000256" key="3">
    <source>
        <dbReference type="ARBA" id="ARBA00022692"/>
    </source>
</evidence>
<evidence type="ECO:0000313" key="8">
    <source>
        <dbReference type="EMBL" id="MBD7999903.1"/>
    </source>
</evidence>
<dbReference type="InterPro" id="IPR051401">
    <property type="entry name" value="GtrA_CellWall_Glycosyl"/>
</dbReference>
<reference evidence="8 9" key="1">
    <citation type="submission" date="2020-08" db="EMBL/GenBank/DDBJ databases">
        <title>A Genomic Blueprint of the Chicken Gut Microbiome.</title>
        <authorList>
            <person name="Gilroy R."/>
            <person name="Ravi A."/>
            <person name="Getino M."/>
            <person name="Pursley I."/>
            <person name="Horton D.L."/>
            <person name="Alikhan N.-F."/>
            <person name="Baker D."/>
            <person name="Gharbi K."/>
            <person name="Hall N."/>
            <person name="Watson M."/>
            <person name="Adriaenssens E.M."/>
            <person name="Foster-Nyarko E."/>
            <person name="Jarju S."/>
            <person name="Secka A."/>
            <person name="Antonio M."/>
            <person name="Oren A."/>
            <person name="Chaudhuri R."/>
            <person name="La Ragione R.M."/>
            <person name="Hildebrand F."/>
            <person name="Pallen M.J."/>
        </authorList>
    </citation>
    <scope>NUCLEOTIDE SEQUENCE [LARGE SCALE GENOMIC DNA]</scope>
    <source>
        <strain evidence="8 9">Sa2CUA8</strain>
    </source>
</reference>
<evidence type="ECO:0000256" key="2">
    <source>
        <dbReference type="ARBA" id="ARBA00009399"/>
    </source>
</evidence>
<organism evidence="8 9">
    <name type="scientific">Oerskovia gallyi</name>
    <dbReference type="NCBI Taxonomy" id="2762226"/>
    <lineage>
        <taxon>Bacteria</taxon>
        <taxon>Bacillati</taxon>
        <taxon>Actinomycetota</taxon>
        <taxon>Actinomycetes</taxon>
        <taxon>Micrococcales</taxon>
        <taxon>Cellulomonadaceae</taxon>
        <taxon>Oerskovia</taxon>
    </lineage>
</organism>
<accession>A0ABR8V527</accession>
<protein>
    <submittedName>
        <fullName evidence="8">GtrA family protein</fullName>
    </submittedName>
</protein>
<keyword evidence="5 6" id="KW-0472">Membrane</keyword>
<evidence type="ECO:0000256" key="1">
    <source>
        <dbReference type="ARBA" id="ARBA00004141"/>
    </source>
</evidence>
<feature type="transmembrane region" description="Helical" evidence="6">
    <location>
        <begin position="60"/>
        <end position="79"/>
    </location>
</feature>
<evidence type="ECO:0000313" key="9">
    <source>
        <dbReference type="Proteomes" id="UP000633601"/>
    </source>
</evidence>
<keyword evidence="3 6" id="KW-0812">Transmembrane</keyword>